<dbReference type="PROSITE" id="PS51257">
    <property type="entry name" value="PROKAR_LIPOPROTEIN"/>
    <property type="match status" value="1"/>
</dbReference>
<evidence type="ECO:0000256" key="3">
    <source>
        <dbReference type="ARBA" id="ARBA00022448"/>
    </source>
</evidence>
<evidence type="ECO:0000256" key="8">
    <source>
        <dbReference type="ARBA" id="ARBA00023136"/>
    </source>
</evidence>
<evidence type="ECO:0000256" key="9">
    <source>
        <dbReference type="PROSITE-ProRule" id="PRU00282"/>
    </source>
</evidence>
<comment type="caution">
    <text evidence="11">The sequence shown here is derived from an EMBL/GenBank/DDBJ whole genome shotgun (WGS) entry which is preliminary data.</text>
</comment>
<proteinExistence type="inferred from homology"/>
<gene>
    <name evidence="11" type="ORF">RDB_LOCUS46134</name>
</gene>
<evidence type="ECO:0000256" key="6">
    <source>
        <dbReference type="ARBA" id="ARBA00022989"/>
    </source>
</evidence>
<evidence type="ECO:0000256" key="2">
    <source>
        <dbReference type="ARBA" id="ARBA00006375"/>
    </source>
</evidence>
<dbReference type="Gene3D" id="1.50.40.10">
    <property type="entry name" value="Mitochondrial carrier domain"/>
    <property type="match status" value="1"/>
</dbReference>
<keyword evidence="3 10" id="KW-0813">Transport</keyword>
<dbReference type="InterPro" id="IPR023395">
    <property type="entry name" value="MCP_dom_sf"/>
</dbReference>
<reference evidence="11" key="1">
    <citation type="submission" date="2021-01" db="EMBL/GenBank/DDBJ databases">
        <authorList>
            <person name="Kaushik A."/>
        </authorList>
    </citation>
    <scope>NUCLEOTIDE SEQUENCE</scope>
    <source>
        <strain evidence="11">AG1-1C</strain>
    </source>
</reference>
<protein>
    <recommendedName>
        <fullName evidence="13">Mitochondrial dicarboxylate transporter</fullName>
    </recommendedName>
</protein>
<evidence type="ECO:0000313" key="12">
    <source>
        <dbReference type="Proteomes" id="UP000663846"/>
    </source>
</evidence>
<evidence type="ECO:0000256" key="5">
    <source>
        <dbReference type="ARBA" id="ARBA00022737"/>
    </source>
</evidence>
<dbReference type="InterPro" id="IPR018108">
    <property type="entry name" value="MCP_transmembrane"/>
</dbReference>
<sequence>MSRPQRNRKQPFWLGGAAASMAACFTHPLDLTKVQVHHLLNTTQHQLTLYPRRMQTRPGNAPKATMLGTLTSSIRNLGVRSVYTGLSAALMRQMSYSMVRFGCYEHMKIVITDGGRKRPTAIQLVVAGGIAGGLGGVAGNPADVLLVRMTTDEVRPEKDRFRYKHAIDGLIRLVREEGVSALARGMSANVTRAVLMNCSQLASYDFFKSLILHSARFDVKDGIALHASCSVMSGLVATTICSPADVIKSRVMQSSNNESMLSVVKTSLRNEGVRFLFKGWTPAFVRLAPNTVLLFVFLEQLKKLYA</sequence>
<dbReference type="Proteomes" id="UP000663846">
    <property type="component" value="Unassembled WGS sequence"/>
</dbReference>
<evidence type="ECO:0000256" key="7">
    <source>
        <dbReference type="ARBA" id="ARBA00023128"/>
    </source>
</evidence>
<feature type="repeat" description="Solcar" evidence="9">
    <location>
        <begin position="10"/>
        <end position="110"/>
    </location>
</feature>
<organism evidence="11 12">
    <name type="scientific">Rhizoctonia solani</name>
    <dbReference type="NCBI Taxonomy" id="456999"/>
    <lineage>
        <taxon>Eukaryota</taxon>
        <taxon>Fungi</taxon>
        <taxon>Dikarya</taxon>
        <taxon>Basidiomycota</taxon>
        <taxon>Agaricomycotina</taxon>
        <taxon>Agaricomycetes</taxon>
        <taxon>Cantharellales</taxon>
        <taxon>Ceratobasidiaceae</taxon>
        <taxon>Rhizoctonia</taxon>
    </lineage>
</organism>
<feature type="repeat" description="Solcar" evidence="9">
    <location>
        <begin position="221"/>
        <end position="304"/>
    </location>
</feature>
<name>A0A8H3A484_9AGAM</name>
<dbReference type="PRINTS" id="PR00784">
    <property type="entry name" value="MTUNCOUPLING"/>
</dbReference>
<evidence type="ECO:0000256" key="1">
    <source>
        <dbReference type="ARBA" id="ARBA00004225"/>
    </source>
</evidence>
<evidence type="ECO:0000256" key="4">
    <source>
        <dbReference type="ARBA" id="ARBA00022692"/>
    </source>
</evidence>
<feature type="repeat" description="Solcar" evidence="9">
    <location>
        <begin position="119"/>
        <end position="210"/>
    </location>
</feature>
<dbReference type="GO" id="GO:0031966">
    <property type="term" value="C:mitochondrial membrane"/>
    <property type="evidence" value="ECO:0007669"/>
    <property type="project" value="UniProtKB-SubCell"/>
</dbReference>
<accession>A0A8H3A484</accession>
<dbReference type="SUPFAM" id="SSF103506">
    <property type="entry name" value="Mitochondrial carrier"/>
    <property type="match status" value="1"/>
</dbReference>
<keyword evidence="6" id="KW-1133">Transmembrane helix</keyword>
<dbReference type="Pfam" id="PF00153">
    <property type="entry name" value="Mito_carr"/>
    <property type="match status" value="3"/>
</dbReference>
<dbReference type="AlphaFoldDB" id="A0A8H3A484"/>
<dbReference type="InterPro" id="IPR002067">
    <property type="entry name" value="MCP"/>
</dbReference>
<dbReference type="EMBL" id="CAJMWS010000294">
    <property type="protein sequence ID" value="CAE6392829.1"/>
    <property type="molecule type" value="Genomic_DNA"/>
</dbReference>
<evidence type="ECO:0008006" key="13">
    <source>
        <dbReference type="Google" id="ProtNLM"/>
    </source>
</evidence>
<keyword evidence="7" id="KW-0496">Mitochondrion</keyword>
<comment type="subcellular location">
    <subcellularLocation>
        <location evidence="1">Mitochondrion membrane</location>
        <topology evidence="1">Multi-pass membrane protein</topology>
    </subcellularLocation>
</comment>
<comment type="similarity">
    <text evidence="2 10">Belongs to the mitochondrial carrier (TC 2.A.29) family.</text>
</comment>
<dbReference type="PROSITE" id="PS50920">
    <property type="entry name" value="SOLCAR"/>
    <property type="match status" value="3"/>
</dbReference>
<evidence type="ECO:0000256" key="10">
    <source>
        <dbReference type="RuleBase" id="RU000488"/>
    </source>
</evidence>
<keyword evidence="5" id="KW-0677">Repeat</keyword>
<keyword evidence="8 9" id="KW-0472">Membrane</keyword>
<dbReference type="GO" id="GO:0055085">
    <property type="term" value="P:transmembrane transport"/>
    <property type="evidence" value="ECO:0007669"/>
    <property type="project" value="InterPro"/>
</dbReference>
<dbReference type="PANTHER" id="PTHR45618">
    <property type="entry name" value="MITOCHONDRIAL DICARBOXYLATE CARRIER-RELATED"/>
    <property type="match status" value="1"/>
</dbReference>
<keyword evidence="4 9" id="KW-0812">Transmembrane</keyword>
<dbReference type="InterPro" id="IPR050391">
    <property type="entry name" value="Mito_Metabolite_Transporter"/>
</dbReference>
<evidence type="ECO:0000313" key="11">
    <source>
        <dbReference type="EMBL" id="CAE6392829.1"/>
    </source>
</evidence>